<dbReference type="AlphaFoldDB" id="A0A165B4N8"/>
<proteinExistence type="predicted"/>
<sequence length="76" mass="8782">MVTRGDQVIVLYYVTHMPIYLYYPLLAKLFSGSEPALGKTRLGLNHPQPRTPGRRARGDPREKMNKKQLQVYSDLH</sequence>
<protein>
    <submittedName>
        <fullName evidence="2">Uncharacterized protein</fullName>
    </submittedName>
</protein>
<keyword evidence="3" id="KW-1185">Reference proteome</keyword>
<dbReference type="GeneID" id="63830537"/>
<feature type="region of interest" description="Disordered" evidence="1">
    <location>
        <begin position="38"/>
        <end position="76"/>
    </location>
</feature>
<dbReference type="RefSeq" id="XP_040757967.1">
    <property type="nucleotide sequence ID" value="XM_040913509.1"/>
</dbReference>
<reference evidence="2 3" key="1">
    <citation type="journal article" date="2016" name="Mol. Biol. Evol.">
        <title>Comparative Genomics of Early-Diverging Mushroom-Forming Fungi Provides Insights into the Origins of Lignocellulose Decay Capabilities.</title>
        <authorList>
            <person name="Nagy L.G."/>
            <person name="Riley R."/>
            <person name="Tritt A."/>
            <person name="Adam C."/>
            <person name="Daum C."/>
            <person name="Floudas D."/>
            <person name="Sun H."/>
            <person name="Yadav J.S."/>
            <person name="Pangilinan J."/>
            <person name="Larsson K.H."/>
            <person name="Matsuura K."/>
            <person name="Barry K."/>
            <person name="Labutti K."/>
            <person name="Kuo R."/>
            <person name="Ohm R.A."/>
            <person name="Bhattacharya S.S."/>
            <person name="Shirouzu T."/>
            <person name="Yoshinaga Y."/>
            <person name="Martin F.M."/>
            <person name="Grigoriev I.V."/>
            <person name="Hibbett D.S."/>
        </authorList>
    </citation>
    <scope>NUCLEOTIDE SEQUENCE [LARGE SCALE GENOMIC DNA]</scope>
    <source>
        <strain evidence="2 3">93-53</strain>
    </source>
</reference>
<accession>A0A165B4N8</accession>
<organism evidence="2 3">
    <name type="scientific">Laetiporus sulphureus 93-53</name>
    <dbReference type="NCBI Taxonomy" id="1314785"/>
    <lineage>
        <taxon>Eukaryota</taxon>
        <taxon>Fungi</taxon>
        <taxon>Dikarya</taxon>
        <taxon>Basidiomycota</taxon>
        <taxon>Agaricomycotina</taxon>
        <taxon>Agaricomycetes</taxon>
        <taxon>Polyporales</taxon>
        <taxon>Laetiporus</taxon>
    </lineage>
</organism>
<name>A0A165B4N8_9APHY</name>
<evidence type="ECO:0000313" key="3">
    <source>
        <dbReference type="Proteomes" id="UP000076871"/>
    </source>
</evidence>
<dbReference type="Proteomes" id="UP000076871">
    <property type="component" value="Unassembled WGS sequence"/>
</dbReference>
<feature type="compositionally biased region" description="Basic and acidic residues" evidence="1">
    <location>
        <begin position="56"/>
        <end position="65"/>
    </location>
</feature>
<evidence type="ECO:0000313" key="2">
    <source>
        <dbReference type="EMBL" id="KZT00227.1"/>
    </source>
</evidence>
<dbReference type="EMBL" id="KV427692">
    <property type="protein sequence ID" value="KZT00227.1"/>
    <property type="molecule type" value="Genomic_DNA"/>
</dbReference>
<feature type="compositionally biased region" description="Polar residues" evidence="1">
    <location>
        <begin position="67"/>
        <end position="76"/>
    </location>
</feature>
<evidence type="ECO:0000256" key="1">
    <source>
        <dbReference type="SAM" id="MobiDB-lite"/>
    </source>
</evidence>
<gene>
    <name evidence="2" type="ORF">LAESUDRAFT_764821</name>
</gene>
<dbReference type="InParanoid" id="A0A165B4N8"/>